<name>A0A1J0GQ02_9CAUD</name>
<dbReference type="Proteomes" id="UP000225217">
    <property type="component" value="Segment"/>
</dbReference>
<dbReference type="EMBL" id="KX808132">
    <property type="protein sequence ID" value="APC43661.1"/>
    <property type="molecule type" value="Genomic_DNA"/>
</dbReference>
<accession>A0A1J0GQ02</accession>
<reference evidence="1 2" key="1">
    <citation type="submission" date="2016-08" db="EMBL/GenBank/DDBJ databases">
        <authorList>
            <person name="Grinspan D."/>
            <person name="Erlich J."/>
            <person name="Cui Z.D."/>
            <person name="Khazanchi R."/>
            <person name="Shaffer C.D."/>
            <person name="Hafer-Weston K.A."/>
            <person name="Elgin S.C.R."/>
            <person name="Klyczek K."/>
            <person name="Garlena R.A."/>
            <person name="Russell D.A."/>
            <person name="Pope W.H."/>
            <person name="Jacobs-Sera D."/>
            <person name="Hendrix R.W."/>
            <person name="Hatfull G.F."/>
        </authorList>
    </citation>
    <scope>NUCLEOTIDE SEQUENCE [LARGE SCALE GENOMIC DNA]</scope>
</reference>
<proteinExistence type="predicted"/>
<evidence type="ECO:0000313" key="2">
    <source>
        <dbReference type="Proteomes" id="UP000225217"/>
    </source>
</evidence>
<evidence type="ECO:0000313" key="1">
    <source>
        <dbReference type="EMBL" id="APC43661.1"/>
    </source>
</evidence>
<sequence>MNTLHLTGRTKSGVAWSVQADRSAVAVTFGQFNLRASLASRSLAEIARTVVVSSEVAR</sequence>
<gene>
    <name evidence="1" type="ORF">SEA_AMELIE_64</name>
</gene>
<organism evidence="1 2">
    <name type="scientific">Mycobacterium phage Amelie</name>
    <dbReference type="NCBI Taxonomy" id="1913035"/>
    <lineage>
        <taxon>Viruses</taxon>
        <taxon>Duplodnaviria</taxon>
        <taxon>Heunggongvirae</taxon>
        <taxon>Uroviricota</taxon>
        <taxon>Caudoviricetes</taxon>
        <taxon>Weiservirinae</taxon>
        <taxon>Anayavirus</taxon>
        <taxon>Anayavirus amelie</taxon>
    </lineage>
</organism>
<keyword evidence="2" id="KW-1185">Reference proteome</keyword>
<protein>
    <submittedName>
        <fullName evidence="1">Uncharacterized protein</fullName>
    </submittedName>
</protein>